<feature type="domain" description="Mycothiol-dependent maleylpyruvate isomerase metal-binding" evidence="1">
    <location>
        <begin position="14"/>
        <end position="161"/>
    </location>
</feature>
<evidence type="ECO:0000259" key="1">
    <source>
        <dbReference type="Pfam" id="PF11716"/>
    </source>
</evidence>
<dbReference type="EMBL" id="JAUZMY010000013">
    <property type="protein sequence ID" value="MEE2038469.1"/>
    <property type="molecule type" value="Genomic_DNA"/>
</dbReference>
<dbReference type="GO" id="GO:0016853">
    <property type="term" value="F:isomerase activity"/>
    <property type="evidence" value="ECO:0007669"/>
    <property type="project" value="UniProtKB-KW"/>
</dbReference>
<keyword evidence="2" id="KW-0413">Isomerase</keyword>
<keyword evidence="3" id="KW-1185">Reference proteome</keyword>
<dbReference type="RefSeq" id="WP_330092254.1">
    <property type="nucleotide sequence ID" value="NZ_JAUZMY010000013.1"/>
</dbReference>
<dbReference type="Gene3D" id="1.20.120.450">
    <property type="entry name" value="dinb family like domain"/>
    <property type="match status" value="1"/>
</dbReference>
<protein>
    <submittedName>
        <fullName evidence="2">Maleylpyruvate isomerase N-terminal domain-containing protein</fullName>
    </submittedName>
</protein>
<reference evidence="2 3" key="1">
    <citation type="submission" date="2023-08" db="EMBL/GenBank/DDBJ databases">
        <authorList>
            <person name="Girao M."/>
            <person name="Carvalho M.F."/>
        </authorList>
    </citation>
    <scope>NUCLEOTIDE SEQUENCE [LARGE SCALE GENOMIC DNA]</scope>
    <source>
        <strain evidence="2 3">CT-R113</strain>
    </source>
</reference>
<proteinExistence type="predicted"/>
<comment type="caution">
    <text evidence="2">The sequence shown here is derived from an EMBL/GenBank/DDBJ whole genome shotgun (WGS) entry which is preliminary data.</text>
</comment>
<organism evidence="2 3">
    <name type="scientific">Nocardiopsis codii</name>
    <dbReference type="NCBI Taxonomy" id="3065942"/>
    <lineage>
        <taxon>Bacteria</taxon>
        <taxon>Bacillati</taxon>
        <taxon>Actinomycetota</taxon>
        <taxon>Actinomycetes</taxon>
        <taxon>Streptosporangiales</taxon>
        <taxon>Nocardiopsidaceae</taxon>
        <taxon>Nocardiopsis</taxon>
    </lineage>
</organism>
<sequence>MFSRDVVLGALAVEVALLDAVLGGLSEEEAVVATRCVPWDVAALAVHTVGSVLQVEPMLVGERPVTGGALVSVGGYYRPEVRFSAEVDARRVGSAVEAAARRVDAGEPGRVLRGRWSGLVARLAAEPVDRVVVTRHGDRMLLSDFLVTRVVEVSLHGLDLADALGREPWLCGGALDVVRGLLFGEADPVVVEGLVPGALSGRSEGVAAVRAVTGRGGVVDRGVWEAAGVRFLALG</sequence>
<dbReference type="Proteomes" id="UP001356095">
    <property type="component" value="Unassembled WGS sequence"/>
</dbReference>
<evidence type="ECO:0000313" key="3">
    <source>
        <dbReference type="Proteomes" id="UP001356095"/>
    </source>
</evidence>
<gene>
    <name evidence="2" type="ORF">Q8791_14695</name>
</gene>
<accession>A0ABU7K8A5</accession>
<evidence type="ECO:0000313" key="2">
    <source>
        <dbReference type="EMBL" id="MEE2038469.1"/>
    </source>
</evidence>
<dbReference type="Pfam" id="PF11716">
    <property type="entry name" value="MDMPI_N"/>
    <property type="match status" value="1"/>
</dbReference>
<dbReference type="InterPro" id="IPR034660">
    <property type="entry name" value="DinB/YfiT-like"/>
</dbReference>
<dbReference type="InterPro" id="IPR024344">
    <property type="entry name" value="MDMPI_metal-binding"/>
</dbReference>
<name>A0ABU7K8A5_9ACTN</name>
<dbReference type="SUPFAM" id="SSF109854">
    <property type="entry name" value="DinB/YfiT-like putative metalloenzymes"/>
    <property type="match status" value="1"/>
</dbReference>